<evidence type="ECO:0000313" key="2">
    <source>
        <dbReference type="Proteomes" id="UP000324222"/>
    </source>
</evidence>
<gene>
    <name evidence="1" type="ORF">E2C01_057696</name>
</gene>
<dbReference type="EMBL" id="VSRR010021026">
    <property type="protein sequence ID" value="MPC63597.1"/>
    <property type="molecule type" value="Genomic_DNA"/>
</dbReference>
<keyword evidence="2" id="KW-1185">Reference proteome</keyword>
<evidence type="ECO:0000313" key="1">
    <source>
        <dbReference type="EMBL" id="MPC63597.1"/>
    </source>
</evidence>
<reference evidence="1 2" key="1">
    <citation type="submission" date="2019-05" db="EMBL/GenBank/DDBJ databases">
        <title>Another draft genome of Portunus trituberculatus and its Hox gene families provides insights of decapod evolution.</title>
        <authorList>
            <person name="Jeong J.-H."/>
            <person name="Song I."/>
            <person name="Kim S."/>
            <person name="Choi T."/>
            <person name="Kim D."/>
            <person name="Ryu S."/>
            <person name="Kim W."/>
        </authorList>
    </citation>
    <scope>NUCLEOTIDE SEQUENCE [LARGE SCALE GENOMIC DNA]</scope>
    <source>
        <tissue evidence="1">Muscle</tissue>
    </source>
</reference>
<sequence>MEESQYKIRRECVYCAAVSSFGVGKQLRVSFSINSCTASSPQLVPLLQLNYELFVTPKFTKN</sequence>
<proteinExistence type="predicted"/>
<dbReference type="AlphaFoldDB" id="A0A5B7H2P6"/>
<protein>
    <submittedName>
        <fullName evidence="1">Uncharacterized protein</fullName>
    </submittedName>
</protein>
<accession>A0A5B7H2P6</accession>
<organism evidence="1 2">
    <name type="scientific">Portunus trituberculatus</name>
    <name type="common">Swimming crab</name>
    <name type="synonym">Neptunus trituberculatus</name>
    <dbReference type="NCBI Taxonomy" id="210409"/>
    <lineage>
        <taxon>Eukaryota</taxon>
        <taxon>Metazoa</taxon>
        <taxon>Ecdysozoa</taxon>
        <taxon>Arthropoda</taxon>
        <taxon>Crustacea</taxon>
        <taxon>Multicrustacea</taxon>
        <taxon>Malacostraca</taxon>
        <taxon>Eumalacostraca</taxon>
        <taxon>Eucarida</taxon>
        <taxon>Decapoda</taxon>
        <taxon>Pleocyemata</taxon>
        <taxon>Brachyura</taxon>
        <taxon>Eubrachyura</taxon>
        <taxon>Portunoidea</taxon>
        <taxon>Portunidae</taxon>
        <taxon>Portuninae</taxon>
        <taxon>Portunus</taxon>
    </lineage>
</organism>
<name>A0A5B7H2P6_PORTR</name>
<comment type="caution">
    <text evidence="1">The sequence shown here is derived from an EMBL/GenBank/DDBJ whole genome shotgun (WGS) entry which is preliminary data.</text>
</comment>
<dbReference type="Proteomes" id="UP000324222">
    <property type="component" value="Unassembled WGS sequence"/>
</dbReference>